<accession>A0A498JI34</accession>
<dbReference type="Proteomes" id="UP000290289">
    <property type="component" value="Chromosome 7"/>
</dbReference>
<evidence type="ECO:0000313" key="1">
    <source>
        <dbReference type="EMBL" id="RXH93352.1"/>
    </source>
</evidence>
<sequence>KSIESDAICHIDGPPPCKSDHIVATQESNVVVKHSHLTQGVQICMHANQYPISPHTNENMALLLGLSQGGHPNPLYKESEIGNISYPIMHGNYVQGQQYTYWNEGCSMYNMHSSTSRGNDDQELN</sequence>
<reference evidence="1 2" key="1">
    <citation type="submission" date="2018-10" db="EMBL/GenBank/DDBJ databases">
        <title>A high-quality apple genome assembly.</title>
        <authorList>
            <person name="Hu J."/>
        </authorList>
    </citation>
    <scope>NUCLEOTIDE SEQUENCE [LARGE SCALE GENOMIC DNA]</scope>
    <source>
        <strain evidence="2">cv. HFTH1</strain>
        <tissue evidence="1">Young leaf</tissue>
    </source>
</reference>
<dbReference type="AlphaFoldDB" id="A0A498JI34"/>
<name>A0A498JI34_MALDO</name>
<gene>
    <name evidence="1" type="ORF">DVH24_013928</name>
</gene>
<proteinExistence type="predicted"/>
<dbReference type="EMBL" id="RDQH01000333">
    <property type="protein sequence ID" value="RXH93352.1"/>
    <property type="molecule type" value="Genomic_DNA"/>
</dbReference>
<organism evidence="1 2">
    <name type="scientific">Malus domestica</name>
    <name type="common">Apple</name>
    <name type="synonym">Pyrus malus</name>
    <dbReference type="NCBI Taxonomy" id="3750"/>
    <lineage>
        <taxon>Eukaryota</taxon>
        <taxon>Viridiplantae</taxon>
        <taxon>Streptophyta</taxon>
        <taxon>Embryophyta</taxon>
        <taxon>Tracheophyta</taxon>
        <taxon>Spermatophyta</taxon>
        <taxon>Magnoliopsida</taxon>
        <taxon>eudicotyledons</taxon>
        <taxon>Gunneridae</taxon>
        <taxon>Pentapetalae</taxon>
        <taxon>rosids</taxon>
        <taxon>fabids</taxon>
        <taxon>Rosales</taxon>
        <taxon>Rosaceae</taxon>
        <taxon>Amygdaloideae</taxon>
        <taxon>Maleae</taxon>
        <taxon>Malus</taxon>
    </lineage>
</organism>
<protein>
    <submittedName>
        <fullName evidence="1">Uncharacterized protein</fullName>
    </submittedName>
</protein>
<keyword evidence="2" id="KW-1185">Reference proteome</keyword>
<comment type="caution">
    <text evidence="1">The sequence shown here is derived from an EMBL/GenBank/DDBJ whole genome shotgun (WGS) entry which is preliminary data.</text>
</comment>
<evidence type="ECO:0000313" key="2">
    <source>
        <dbReference type="Proteomes" id="UP000290289"/>
    </source>
</evidence>
<feature type="non-terminal residue" evidence="1">
    <location>
        <position position="1"/>
    </location>
</feature>